<dbReference type="InterPro" id="IPR036770">
    <property type="entry name" value="Ankyrin_rpt-contain_sf"/>
</dbReference>
<accession>A0AAD7SL98</accession>
<gene>
    <name evidence="4" type="ORF">AAFF_G00352930</name>
</gene>
<evidence type="ECO:0000256" key="3">
    <source>
        <dbReference type="SAM" id="MobiDB-lite"/>
    </source>
</evidence>
<feature type="repeat" description="ARM" evidence="2">
    <location>
        <begin position="726"/>
        <end position="768"/>
    </location>
</feature>
<dbReference type="PANTHER" id="PTHR46464">
    <property type="entry name" value="ANK_REP_REGION DOMAIN-CONTAINING PROTEIN"/>
    <property type="match status" value="1"/>
</dbReference>
<name>A0AAD7SL98_9TELE</name>
<dbReference type="InterPro" id="IPR043379">
    <property type="entry name" value="ANKAR"/>
</dbReference>
<dbReference type="InterPro" id="IPR011989">
    <property type="entry name" value="ARM-like"/>
</dbReference>
<dbReference type="PROSITE" id="PS50088">
    <property type="entry name" value="ANK_REPEAT"/>
    <property type="match status" value="2"/>
</dbReference>
<evidence type="ECO:0000256" key="2">
    <source>
        <dbReference type="PROSITE-ProRule" id="PRU00259"/>
    </source>
</evidence>
<feature type="region of interest" description="Disordered" evidence="3">
    <location>
        <begin position="1279"/>
        <end position="1367"/>
    </location>
</feature>
<evidence type="ECO:0000313" key="4">
    <source>
        <dbReference type="EMBL" id="KAJ8403521.1"/>
    </source>
</evidence>
<dbReference type="Gene3D" id="1.25.10.10">
    <property type="entry name" value="Leucine-rich Repeat Variant"/>
    <property type="match status" value="3"/>
</dbReference>
<dbReference type="PANTHER" id="PTHR46464:SF1">
    <property type="entry name" value="ANKYRIN AND ARMADILLO REPEAT-CONTAINING PROTEIN"/>
    <property type="match status" value="1"/>
</dbReference>
<dbReference type="Pfam" id="PF12796">
    <property type="entry name" value="Ank_2"/>
    <property type="match status" value="1"/>
</dbReference>
<feature type="repeat" description="ARM" evidence="2">
    <location>
        <begin position="768"/>
        <end position="810"/>
    </location>
</feature>
<dbReference type="InterPro" id="IPR002110">
    <property type="entry name" value="Ankyrin_rpt"/>
</dbReference>
<dbReference type="InterPro" id="IPR016024">
    <property type="entry name" value="ARM-type_fold"/>
</dbReference>
<organism evidence="4 5">
    <name type="scientific">Aldrovandia affinis</name>
    <dbReference type="NCBI Taxonomy" id="143900"/>
    <lineage>
        <taxon>Eukaryota</taxon>
        <taxon>Metazoa</taxon>
        <taxon>Chordata</taxon>
        <taxon>Craniata</taxon>
        <taxon>Vertebrata</taxon>
        <taxon>Euteleostomi</taxon>
        <taxon>Actinopterygii</taxon>
        <taxon>Neopterygii</taxon>
        <taxon>Teleostei</taxon>
        <taxon>Notacanthiformes</taxon>
        <taxon>Halosauridae</taxon>
        <taxon>Aldrovandia</taxon>
    </lineage>
</organism>
<dbReference type="SMART" id="SM00248">
    <property type="entry name" value="ANK"/>
    <property type="match status" value="5"/>
</dbReference>
<keyword evidence="1" id="KW-0040">ANK repeat</keyword>
<dbReference type="Gene3D" id="1.25.40.20">
    <property type="entry name" value="Ankyrin repeat-containing domain"/>
    <property type="match status" value="2"/>
</dbReference>
<keyword evidence="5" id="KW-1185">Reference proteome</keyword>
<feature type="repeat" description="ANK" evidence="1">
    <location>
        <begin position="581"/>
        <end position="613"/>
    </location>
</feature>
<comment type="caution">
    <text evidence="4">The sequence shown here is derived from an EMBL/GenBank/DDBJ whole genome shotgun (WGS) entry which is preliminary data.</text>
</comment>
<feature type="repeat" description="ARM" evidence="2">
    <location>
        <begin position="978"/>
        <end position="1007"/>
    </location>
</feature>
<dbReference type="Proteomes" id="UP001221898">
    <property type="component" value="Unassembled WGS sequence"/>
</dbReference>
<feature type="repeat" description="ANK" evidence="1">
    <location>
        <begin position="512"/>
        <end position="544"/>
    </location>
</feature>
<dbReference type="Pfam" id="PF00514">
    <property type="entry name" value="Arm"/>
    <property type="match status" value="2"/>
</dbReference>
<feature type="compositionally biased region" description="Basic residues" evidence="3">
    <location>
        <begin position="1314"/>
        <end position="1329"/>
    </location>
</feature>
<dbReference type="PROSITE" id="PS50297">
    <property type="entry name" value="ANK_REP_REGION"/>
    <property type="match status" value="2"/>
</dbReference>
<dbReference type="SUPFAM" id="SSF48403">
    <property type="entry name" value="Ankyrin repeat"/>
    <property type="match status" value="1"/>
</dbReference>
<sequence>MRNFTHSNAIILAPVDSRAPLDYKVVQQIVRELTVGIYCFNQLPFVSLEPNYDKSTSCQLTPAYYDTKVGQILLNIDYTVKALWHGATIPGEKRVRFSELWRSSMDLDASGIPQTKKDVFAEFLTAGLMDISEDPSYRGIYNEHADADPTYDPSSPEEEKLFSQYSESVLLKLTSFLSSCRQHENLFVFEGTYSLANVVRLTEDKLELATYQRLQQRLELHERLVRKCLERKANMCKSLAYLKLIAFLVPFLVGLKKKMKIPDLSQMLPQFSDDKVKTERELPPLLLGPEFTCKHFPYKQDEYFHLHGGIEFDVGTPPLEEVSTEIKEACAALQELAADHLNDLRSQNVTYREHFPISTREYGGKRYHVIAIDLETLYMQANRTQWWEAMNTVIKTLRVKRLPLTDIQLHEQFKKTFGYTKAIKCKSVPFGLKAAAERGLSAVFHSLCRRNSPSNLGVLDEHGYSLLHHAAARNQAHILCQLAAAGVSLDQARSTRFARTVRSGDGQSYKGAGTTALHLAAQCGSLEALNCLLALQANYKLADRRGWMAIHFAAYYGQVSCIQALCRKEPALIETQTVAEYRSSPLLLAATSGSVPALDFLLSVGADWRMKDSEGNSAAHLAVLYFHTNVLRHLIELDLEGLPVWGLLVEMLHSEDQKRLDMAVRCMEALCVTAELYWKDIMDAGGIPALLSLLRSGRQALQCMAAAVVCHMSQRALVCEELVQCGAVPVLLNLLDSLVPELHSRCTVILADLATHSEPYQALIAQLGGVAPVVRLLNSNLQDVLVNVVRCVRTLCVRSPDNQSAVTQAGGIPPLVELLAIESEVLQEESCATLAELAHGHRQNQDAICSAGAVGPLVQILRGRRLSAQVKAARALEAVADHNPSTQSRFLKKSAAVHLLRLLKVFQVEVREQGAVSLWVLGGQTLKQKRLMAEHIGYHFILEFLLSSSDKMQYVGCQAVMALSQDSRSHQDGLCKEKGVPPLVRLLRGPRTTERTLLCVLRALRTLCIGVAHTSNLNSQEAIADEKAIPTLVELLKYHKSLQVKVLVAQTLACVALGNQELQVAISNQRDFTYNHVLELLQAQDQVICLEAGYALALFAYNNKAQQALILRTGGVSIAAYEPFLQAGSEIERAKAAFQIIVLANVITDMDQVTLSARGVTVLVKLLQSCHPSTVTLTAQLVASLAHTRAGISDGIVTMGAVEHLCAHLFSEQEEVRISCACALGYLSFNRNAHRLLLVKCRNTPLIYDLLRGHLIEDAKISQIFTADFRRQKQVGLPSLSLEANGGPPVPRHNKGPRCATASAVAGVTEFGKQRARSKSAPALRHRPRTGTANPRVRLAEPSPGSLQPDEGSRPPEQRVLLTGGST</sequence>
<dbReference type="InterPro" id="IPR000225">
    <property type="entry name" value="Armadillo"/>
</dbReference>
<reference evidence="4" key="1">
    <citation type="journal article" date="2023" name="Science">
        <title>Genome structures resolve the early diversification of teleost fishes.</title>
        <authorList>
            <person name="Parey E."/>
            <person name="Louis A."/>
            <person name="Montfort J."/>
            <person name="Bouchez O."/>
            <person name="Roques C."/>
            <person name="Iampietro C."/>
            <person name="Lluch J."/>
            <person name="Castinel A."/>
            <person name="Donnadieu C."/>
            <person name="Desvignes T."/>
            <person name="Floi Bucao C."/>
            <person name="Jouanno E."/>
            <person name="Wen M."/>
            <person name="Mejri S."/>
            <person name="Dirks R."/>
            <person name="Jansen H."/>
            <person name="Henkel C."/>
            <person name="Chen W.J."/>
            <person name="Zahm M."/>
            <person name="Cabau C."/>
            <person name="Klopp C."/>
            <person name="Thompson A.W."/>
            <person name="Robinson-Rechavi M."/>
            <person name="Braasch I."/>
            <person name="Lecointre G."/>
            <person name="Bobe J."/>
            <person name="Postlethwait J.H."/>
            <person name="Berthelot C."/>
            <person name="Roest Crollius H."/>
            <person name="Guiguen Y."/>
        </authorList>
    </citation>
    <scope>NUCLEOTIDE SEQUENCE</scope>
    <source>
        <strain evidence="4">NC1722</strain>
    </source>
</reference>
<proteinExistence type="predicted"/>
<evidence type="ECO:0000256" key="1">
    <source>
        <dbReference type="PROSITE-ProRule" id="PRU00023"/>
    </source>
</evidence>
<evidence type="ECO:0000313" key="5">
    <source>
        <dbReference type="Proteomes" id="UP001221898"/>
    </source>
</evidence>
<dbReference type="EMBL" id="JAINUG010000058">
    <property type="protein sequence ID" value="KAJ8403521.1"/>
    <property type="molecule type" value="Genomic_DNA"/>
</dbReference>
<dbReference type="SMART" id="SM00185">
    <property type="entry name" value="ARM"/>
    <property type="match status" value="9"/>
</dbReference>
<protein>
    <recommendedName>
        <fullName evidence="6">Ankyrin and armadillo repeat-containing protein</fullName>
    </recommendedName>
</protein>
<evidence type="ECO:0008006" key="6">
    <source>
        <dbReference type="Google" id="ProtNLM"/>
    </source>
</evidence>
<feature type="repeat" description="ARM" evidence="2">
    <location>
        <begin position="810"/>
        <end position="852"/>
    </location>
</feature>
<dbReference type="PROSITE" id="PS50176">
    <property type="entry name" value="ARM_REPEAT"/>
    <property type="match status" value="4"/>
</dbReference>
<dbReference type="SUPFAM" id="SSF48371">
    <property type="entry name" value="ARM repeat"/>
    <property type="match status" value="2"/>
</dbReference>